<dbReference type="EMBL" id="GL888365">
    <property type="protein sequence ID" value="EGI62129.1"/>
    <property type="molecule type" value="Genomic_DNA"/>
</dbReference>
<proteinExistence type="predicted"/>
<evidence type="ECO:0000313" key="1">
    <source>
        <dbReference type="EMBL" id="EGI62129.1"/>
    </source>
</evidence>
<keyword evidence="2" id="KW-1185">Reference proteome</keyword>
<gene>
    <name evidence="1" type="ORF">G5I_09534</name>
</gene>
<dbReference type="AlphaFoldDB" id="F4WUG4"/>
<sequence length="222" mass="24461">MLPVVYETGGPPSSRRRRRATAVPLVLAALTVSGKAKINARNTGAGGISRVTSTATMMTMALTVFLVLVPAAFPEKIPIEMTASLFCSYANEEKPGKSSKRRGRLWHEKRRHGGVGVGVAERVRCLVQIMSHARVVFLLVLLCRTSKPLRGVYFWWNYAKGIVKISENAHPLAVSWYMVEDTGVRCLCEGRQGHLPLKQTRRSPNAINSTVLSDKGDRTMCP</sequence>
<protein>
    <submittedName>
        <fullName evidence="1">Uncharacterized protein</fullName>
    </submittedName>
</protein>
<dbReference type="Proteomes" id="UP000007755">
    <property type="component" value="Unassembled WGS sequence"/>
</dbReference>
<dbReference type="InParanoid" id="F4WUG4"/>
<reference evidence="1" key="1">
    <citation type="submission" date="2011-02" db="EMBL/GenBank/DDBJ databases">
        <title>The genome of the leaf-cutting ant Acromyrmex echinatior suggests key adaptations to social evolution and fungus farming.</title>
        <authorList>
            <person name="Nygaard S."/>
            <person name="Zhang G."/>
        </authorList>
    </citation>
    <scope>NUCLEOTIDE SEQUENCE</scope>
</reference>
<organism evidence="2">
    <name type="scientific">Acromyrmex echinatior</name>
    <name type="common">Panamanian leafcutter ant</name>
    <name type="synonym">Acromyrmex octospinosus echinatior</name>
    <dbReference type="NCBI Taxonomy" id="103372"/>
    <lineage>
        <taxon>Eukaryota</taxon>
        <taxon>Metazoa</taxon>
        <taxon>Ecdysozoa</taxon>
        <taxon>Arthropoda</taxon>
        <taxon>Hexapoda</taxon>
        <taxon>Insecta</taxon>
        <taxon>Pterygota</taxon>
        <taxon>Neoptera</taxon>
        <taxon>Endopterygota</taxon>
        <taxon>Hymenoptera</taxon>
        <taxon>Apocrita</taxon>
        <taxon>Aculeata</taxon>
        <taxon>Formicoidea</taxon>
        <taxon>Formicidae</taxon>
        <taxon>Myrmicinae</taxon>
        <taxon>Acromyrmex</taxon>
    </lineage>
</organism>
<accession>F4WUG4</accession>
<evidence type="ECO:0000313" key="2">
    <source>
        <dbReference type="Proteomes" id="UP000007755"/>
    </source>
</evidence>
<name>F4WUG4_ACREC</name>